<dbReference type="Gene3D" id="3.40.50.300">
    <property type="entry name" value="P-loop containing nucleotide triphosphate hydrolases"/>
    <property type="match status" value="1"/>
</dbReference>
<dbReference type="Pfam" id="PF13676">
    <property type="entry name" value="TIR_2"/>
    <property type="match status" value="1"/>
</dbReference>
<protein>
    <recommendedName>
        <fullName evidence="1">TIR domain-containing protein</fullName>
    </recommendedName>
</protein>
<dbReference type="EMBL" id="ATBP01001021">
    <property type="protein sequence ID" value="ETR68239.1"/>
    <property type="molecule type" value="Genomic_DNA"/>
</dbReference>
<dbReference type="InterPro" id="IPR035897">
    <property type="entry name" value="Toll_tir_struct_dom_sf"/>
</dbReference>
<dbReference type="PROSITE" id="PS50104">
    <property type="entry name" value="TIR"/>
    <property type="match status" value="1"/>
</dbReference>
<evidence type="ECO:0000313" key="2">
    <source>
        <dbReference type="EMBL" id="ETR68239.1"/>
    </source>
</evidence>
<dbReference type="Gene3D" id="3.40.50.10140">
    <property type="entry name" value="Toll/interleukin-1 receptor homology (TIR) domain"/>
    <property type="match status" value="1"/>
</dbReference>
<accession>A0A1V1P047</accession>
<dbReference type="Proteomes" id="UP000189670">
    <property type="component" value="Unassembled WGS sequence"/>
</dbReference>
<dbReference type="GO" id="GO:0007165">
    <property type="term" value="P:signal transduction"/>
    <property type="evidence" value="ECO:0007669"/>
    <property type="project" value="InterPro"/>
</dbReference>
<proteinExistence type="predicted"/>
<dbReference type="SMART" id="SM00255">
    <property type="entry name" value="TIR"/>
    <property type="match status" value="1"/>
</dbReference>
<dbReference type="InterPro" id="IPR027417">
    <property type="entry name" value="P-loop_NTPase"/>
</dbReference>
<evidence type="ECO:0000259" key="1">
    <source>
        <dbReference type="PROSITE" id="PS50104"/>
    </source>
</evidence>
<evidence type="ECO:0000313" key="3">
    <source>
        <dbReference type="Proteomes" id="UP000189670"/>
    </source>
</evidence>
<dbReference type="AlphaFoldDB" id="A0A1V1P047"/>
<dbReference type="Pfam" id="PF14516">
    <property type="entry name" value="AAA_35"/>
    <property type="match status" value="1"/>
</dbReference>
<sequence>MTNTASFYRLFQELNKLITHKKIVIFIDEFDGIPVSEIENFLTTLRKLYQKYKKNKEKALYSVGLVGIRNITQLVVGGVSPFNIADHVEIPLFTLKNIRDLYQQYTDETNQPFTEETVQKVHEQTQGQPWLVNRLGSILTKKIRPETTDPITASDVEKAIEILLEEGNNHFNNLTEKVLLYHETFKKIMNGHVRYNILDRALSFLRQYGVIKIVNKQAVIANPIYQKLFSQTINISKYHSKKIFISYAHEDRNFVDQLIPFLNIVKIHNIDFWFDQKLRPGDDWSAEIQNAIETARMTICLVSNSYLGSEFVQTREFPAIQTRQKEGMILFPIIIKECLWKVIPWFENVQVFPEGETPIDEFNDKEKEKAFMEIVQHVLDIFEVNSTR</sequence>
<dbReference type="InterPro" id="IPR000157">
    <property type="entry name" value="TIR_dom"/>
</dbReference>
<name>A0A1V1P047_9BACT</name>
<dbReference type="SUPFAM" id="SSF52200">
    <property type="entry name" value="Toll/Interleukin receptor TIR domain"/>
    <property type="match status" value="1"/>
</dbReference>
<gene>
    <name evidence="2" type="ORF">OMM_04673</name>
</gene>
<organism evidence="2 3">
    <name type="scientific">Candidatus Magnetoglobus multicellularis str. Araruama</name>
    <dbReference type="NCBI Taxonomy" id="890399"/>
    <lineage>
        <taxon>Bacteria</taxon>
        <taxon>Pseudomonadati</taxon>
        <taxon>Thermodesulfobacteriota</taxon>
        <taxon>Desulfobacteria</taxon>
        <taxon>Desulfobacterales</taxon>
        <taxon>Desulfobacteraceae</taxon>
        <taxon>Candidatus Magnetoglobus</taxon>
    </lineage>
</organism>
<comment type="caution">
    <text evidence="2">The sequence shown here is derived from an EMBL/GenBank/DDBJ whole genome shotgun (WGS) entry which is preliminary data.</text>
</comment>
<dbReference type="SUPFAM" id="SSF52540">
    <property type="entry name" value="P-loop containing nucleoside triphosphate hydrolases"/>
    <property type="match status" value="1"/>
</dbReference>
<reference evidence="3" key="1">
    <citation type="submission" date="2012-11" db="EMBL/GenBank/DDBJ databases">
        <authorList>
            <person name="Lucero-Rivera Y.E."/>
            <person name="Tovar-Ramirez D."/>
        </authorList>
    </citation>
    <scope>NUCLEOTIDE SEQUENCE [LARGE SCALE GENOMIC DNA]</scope>
    <source>
        <strain evidence="3">Araruama</strain>
    </source>
</reference>
<feature type="domain" description="TIR" evidence="1">
    <location>
        <begin position="239"/>
        <end position="370"/>
    </location>
</feature>